<dbReference type="Proteomes" id="UP000186817">
    <property type="component" value="Unassembled WGS sequence"/>
</dbReference>
<gene>
    <name evidence="5" type="ORF">AK812_SmicGene23655</name>
</gene>
<dbReference type="SMART" id="SM00165">
    <property type="entry name" value="UBA"/>
    <property type="match status" value="1"/>
</dbReference>
<dbReference type="InterPro" id="IPR015940">
    <property type="entry name" value="UBA"/>
</dbReference>
<feature type="transmembrane region" description="Helical" evidence="3">
    <location>
        <begin position="502"/>
        <end position="522"/>
    </location>
</feature>
<feature type="transmembrane region" description="Helical" evidence="3">
    <location>
        <begin position="783"/>
        <end position="805"/>
    </location>
</feature>
<dbReference type="OrthoDB" id="426741at2759"/>
<feature type="transmembrane region" description="Helical" evidence="3">
    <location>
        <begin position="467"/>
        <end position="490"/>
    </location>
</feature>
<evidence type="ECO:0000313" key="5">
    <source>
        <dbReference type="EMBL" id="OLP94332.1"/>
    </source>
</evidence>
<feature type="region of interest" description="Disordered" evidence="2">
    <location>
        <begin position="278"/>
        <end position="336"/>
    </location>
</feature>
<feature type="coiled-coil region" evidence="1">
    <location>
        <begin position="874"/>
        <end position="941"/>
    </location>
</feature>
<feature type="transmembrane region" description="Helical" evidence="3">
    <location>
        <begin position="758"/>
        <end position="777"/>
    </location>
</feature>
<feature type="domain" description="UBA" evidence="4">
    <location>
        <begin position="225"/>
        <end position="267"/>
    </location>
</feature>
<keyword evidence="3" id="KW-0472">Membrane</keyword>
<name>A0A1Q9DGL6_SYMMI</name>
<evidence type="ECO:0000256" key="3">
    <source>
        <dbReference type="SAM" id="Phobius"/>
    </source>
</evidence>
<dbReference type="CDD" id="cd14270">
    <property type="entry name" value="UBA"/>
    <property type="match status" value="1"/>
</dbReference>
<dbReference type="PROSITE" id="PS50030">
    <property type="entry name" value="UBA"/>
    <property type="match status" value="1"/>
</dbReference>
<keyword evidence="1" id="KW-0175">Coiled coil</keyword>
<reference evidence="5 6" key="1">
    <citation type="submission" date="2016-02" db="EMBL/GenBank/DDBJ databases">
        <title>Genome analysis of coral dinoflagellate symbionts highlights evolutionary adaptations to a symbiotic lifestyle.</title>
        <authorList>
            <person name="Aranda M."/>
            <person name="Li Y."/>
            <person name="Liew Y.J."/>
            <person name="Baumgarten S."/>
            <person name="Simakov O."/>
            <person name="Wilson M."/>
            <person name="Piel J."/>
            <person name="Ashoor H."/>
            <person name="Bougouffa S."/>
            <person name="Bajic V.B."/>
            <person name="Ryu T."/>
            <person name="Ravasi T."/>
            <person name="Bayer T."/>
            <person name="Micklem G."/>
            <person name="Kim H."/>
            <person name="Bhak J."/>
            <person name="Lajeunesse T.C."/>
            <person name="Voolstra C.R."/>
        </authorList>
    </citation>
    <scope>NUCLEOTIDE SEQUENCE [LARGE SCALE GENOMIC DNA]</scope>
    <source>
        <strain evidence="5 6">CCMP2467</strain>
    </source>
</reference>
<keyword evidence="6" id="KW-1185">Reference proteome</keyword>
<dbReference type="SUPFAM" id="SSF46934">
    <property type="entry name" value="UBA-like"/>
    <property type="match status" value="1"/>
</dbReference>
<evidence type="ECO:0000259" key="4">
    <source>
        <dbReference type="PROSITE" id="PS50030"/>
    </source>
</evidence>
<sequence>MLLGYPDEDRRELESRGPTRGVDVIELLPYHFKFSPADWQELSPGVNQLLSRLLAERELDRWPAKAAAKCEWLLRQAPQPVGTRVQVAGDAIGLEKMRTSPYVEQLQRCRTHTKDEAAELIAPKVSPSKAMAARQPSLNSEDEPPPSKIFPIELFICCPTAVAAKKATAYFTGHRIADARCALFARFPVILITQSSDRVVMAPTGSSQKSSATVWGATKRCVVPAGDAMAGHIAHLKDMGFCESQARKALAECVWDVNRAIDLLVSRGAAALAKPALPKAGAKESSGSSDHTEVVSNKGIDLDNSSTASGVSTPRCCASSVAPESGHGELKDDEERNKRSIRRVCRKVTSQDAQQLSADPGEFVRVWPFYETELGWIYAEDPTDASRAGWLPTAILESIEAGHEWVYVQKAMPALHANQVGVEEGEILKINLASRTPEGWVYAQKEKTEVKALLPGTWLKLQDWTHLILVVGTIACTIQMLISIVTMVNRECQEYTLCAKEVLSLVFISPCIWYILSVISQYDDRLQAKQRAAKLEKENLAKSYNDLLSDMDGLLSKSAESSAGLAERTFESKRRDFQRFLERVKDKYKISSSSKDGEQVLRQFKRFCQNWLKVFQECSIDPINHPKKVVDDKDLEHCTSIPQVADLCLDRLKKTEVRFISTQRDQDAQLLRKNKNDLRRMTQSEARHTQLLELPAPASSSASLGSSRGTRKGRLSWLQLGGPRQFYIKSSQTKDSYPKEIRCFCGHLIILSFEHAKLLIGIFAGLLLIVYDVYVMATKDGFGSSMFLSVLDLLVVEVCLLVMLCRFEELDIIQQLEREVKELARQNEQVEKQREKMTEFWSNAQQLTELWLYRTVPRLDLYKEVHNQLEDSSSEDLLHHMAGANQQLEDLERQLGALQDWKQDGQISPDTKKGIGKAINEISKESELDKMLEKLEEATSNKIKALKS</sequence>
<dbReference type="AlphaFoldDB" id="A0A1Q9DGL6"/>
<dbReference type="EMBL" id="LSRX01000547">
    <property type="protein sequence ID" value="OLP94332.1"/>
    <property type="molecule type" value="Genomic_DNA"/>
</dbReference>
<keyword evidence="3" id="KW-0812">Transmembrane</keyword>
<feature type="coiled-coil region" evidence="1">
    <location>
        <begin position="806"/>
        <end position="840"/>
    </location>
</feature>
<comment type="caution">
    <text evidence="5">The sequence shown here is derived from an EMBL/GenBank/DDBJ whole genome shotgun (WGS) entry which is preliminary data.</text>
</comment>
<keyword evidence="3" id="KW-1133">Transmembrane helix</keyword>
<protein>
    <recommendedName>
        <fullName evidence="4">UBA domain-containing protein</fullName>
    </recommendedName>
</protein>
<evidence type="ECO:0000256" key="1">
    <source>
        <dbReference type="SAM" id="Coils"/>
    </source>
</evidence>
<evidence type="ECO:0000313" key="6">
    <source>
        <dbReference type="Proteomes" id="UP000186817"/>
    </source>
</evidence>
<dbReference type="InterPro" id="IPR009060">
    <property type="entry name" value="UBA-like_sf"/>
</dbReference>
<feature type="compositionally biased region" description="Basic and acidic residues" evidence="2">
    <location>
        <begin position="326"/>
        <end position="336"/>
    </location>
</feature>
<dbReference type="Pfam" id="PF00627">
    <property type="entry name" value="UBA"/>
    <property type="match status" value="1"/>
</dbReference>
<organism evidence="5 6">
    <name type="scientific">Symbiodinium microadriaticum</name>
    <name type="common">Dinoflagellate</name>
    <name type="synonym">Zooxanthella microadriatica</name>
    <dbReference type="NCBI Taxonomy" id="2951"/>
    <lineage>
        <taxon>Eukaryota</taxon>
        <taxon>Sar</taxon>
        <taxon>Alveolata</taxon>
        <taxon>Dinophyceae</taxon>
        <taxon>Suessiales</taxon>
        <taxon>Symbiodiniaceae</taxon>
        <taxon>Symbiodinium</taxon>
    </lineage>
</organism>
<evidence type="ECO:0000256" key="2">
    <source>
        <dbReference type="SAM" id="MobiDB-lite"/>
    </source>
</evidence>
<dbReference type="Gene3D" id="1.10.8.10">
    <property type="entry name" value="DNA helicase RuvA subunit, C-terminal domain"/>
    <property type="match status" value="1"/>
</dbReference>
<accession>A0A1Q9DGL6</accession>
<feature type="compositionally biased region" description="Polar residues" evidence="2">
    <location>
        <begin position="303"/>
        <end position="312"/>
    </location>
</feature>
<proteinExistence type="predicted"/>